<keyword evidence="2" id="KW-1185">Reference proteome</keyword>
<dbReference type="EMBL" id="CP004121">
    <property type="protein sequence ID" value="AGF57485.1"/>
    <property type="molecule type" value="Genomic_DNA"/>
</dbReference>
<dbReference type="OrthoDB" id="9785687at2"/>
<dbReference type="AlphaFoldDB" id="M1LWB8"/>
<evidence type="ECO:0008006" key="3">
    <source>
        <dbReference type="Google" id="ProtNLM"/>
    </source>
</evidence>
<reference evidence="1 2" key="1">
    <citation type="submission" date="2013-02" db="EMBL/GenBank/DDBJ databases">
        <title>Genome sequence of Clostridium saccharoperbutylacetonicum N1-4(HMT).</title>
        <authorList>
            <person name="Poehlein A."/>
            <person name="Daniel R."/>
        </authorList>
    </citation>
    <scope>NUCLEOTIDE SEQUENCE [LARGE SCALE GENOMIC DNA]</scope>
    <source>
        <strain evidence="2">N1-4(HMT)</strain>
    </source>
</reference>
<organism evidence="1 2">
    <name type="scientific">Clostridium saccharoperbutylacetonicum N1-4(HMT)</name>
    <dbReference type="NCBI Taxonomy" id="931276"/>
    <lineage>
        <taxon>Bacteria</taxon>
        <taxon>Bacillati</taxon>
        <taxon>Bacillota</taxon>
        <taxon>Clostridia</taxon>
        <taxon>Eubacteriales</taxon>
        <taxon>Clostridiaceae</taxon>
        <taxon>Clostridium</taxon>
    </lineage>
</organism>
<dbReference type="PATRIC" id="fig|931276.5.peg.3758"/>
<evidence type="ECO:0000313" key="1">
    <source>
        <dbReference type="EMBL" id="AGF57485.1"/>
    </source>
</evidence>
<dbReference type="Proteomes" id="UP000011728">
    <property type="component" value="Chromosome"/>
</dbReference>
<evidence type="ECO:0000313" key="2">
    <source>
        <dbReference type="Proteomes" id="UP000011728"/>
    </source>
</evidence>
<accession>M1LWB8</accession>
<dbReference type="RefSeq" id="WP_015393800.1">
    <property type="nucleotide sequence ID" value="NC_020291.1"/>
</dbReference>
<dbReference type="KEGG" id="csr:Cspa_c37250"/>
<protein>
    <recommendedName>
        <fullName evidence="3">Integrase</fullName>
    </recommendedName>
</protein>
<proteinExistence type="predicted"/>
<sequence>MAVKTNFSSNGKEYYRITCDVGIDVNGKRFRKQLVGKNKKEADKKKQDYLNRSSMGLQDKTLWFSQSIY</sequence>
<gene>
    <name evidence="1" type="ORF">Cspa_c37250</name>
</gene>
<name>M1LWB8_9CLOT</name>
<dbReference type="HOGENOM" id="CLU_2768559_0_0_9"/>